<comment type="caution">
    <text evidence="9">The sequence shown here is derived from an EMBL/GenBank/DDBJ whole genome shotgun (WGS) entry which is preliminary data.</text>
</comment>
<proteinExistence type="inferred from homology"/>
<name>A0A084IKV3_SALHC</name>
<dbReference type="SUPFAM" id="SSF50129">
    <property type="entry name" value="GroES-like"/>
    <property type="match status" value="1"/>
</dbReference>
<dbReference type="Gene3D" id="3.40.50.720">
    <property type="entry name" value="NAD(P)-binding Rossmann-like Domain"/>
    <property type="match status" value="1"/>
</dbReference>
<evidence type="ECO:0000256" key="2">
    <source>
        <dbReference type="ARBA" id="ARBA00008072"/>
    </source>
</evidence>
<evidence type="ECO:0000259" key="7">
    <source>
        <dbReference type="Pfam" id="PF00107"/>
    </source>
</evidence>
<dbReference type="Pfam" id="PF00107">
    <property type="entry name" value="ADH_zinc_N"/>
    <property type="match status" value="1"/>
</dbReference>
<dbReference type="eggNOG" id="COG1063">
    <property type="taxonomic scope" value="Bacteria"/>
</dbReference>
<dbReference type="AlphaFoldDB" id="A0A084IKV3"/>
<dbReference type="SUPFAM" id="SSF51735">
    <property type="entry name" value="NAD(P)-binding Rossmann-fold domains"/>
    <property type="match status" value="1"/>
</dbReference>
<comment type="similarity">
    <text evidence="2 6">Belongs to the zinc-containing alcohol dehydrogenase family.</text>
</comment>
<evidence type="ECO:0000256" key="4">
    <source>
        <dbReference type="ARBA" id="ARBA00022833"/>
    </source>
</evidence>
<evidence type="ECO:0000256" key="1">
    <source>
        <dbReference type="ARBA" id="ARBA00001947"/>
    </source>
</evidence>
<protein>
    <submittedName>
        <fullName evidence="9">Alcohol dehydrogenase</fullName>
    </submittedName>
</protein>
<evidence type="ECO:0000256" key="5">
    <source>
        <dbReference type="ARBA" id="ARBA00023002"/>
    </source>
</evidence>
<organism evidence="9 10">
    <name type="scientific">Salinisphaera hydrothermalis (strain C41B8)</name>
    <dbReference type="NCBI Taxonomy" id="1304275"/>
    <lineage>
        <taxon>Bacteria</taxon>
        <taxon>Pseudomonadati</taxon>
        <taxon>Pseudomonadota</taxon>
        <taxon>Gammaproteobacteria</taxon>
        <taxon>Salinisphaerales</taxon>
        <taxon>Salinisphaeraceae</taxon>
        <taxon>Salinisphaera</taxon>
    </lineage>
</organism>
<dbReference type="PATRIC" id="fig|1304275.5.peg.2198"/>
<dbReference type="InterPro" id="IPR036291">
    <property type="entry name" value="NAD(P)-bd_dom_sf"/>
</dbReference>
<evidence type="ECO:0000259" key="8">
    <source>
        <dbReference type="Pfam" id="PF08240"/>
    </source>
</evidence>
<keyword evidence="10" id="KW-1185">Reference proteome</keyword>
<sequence>MMTARGNEEIDMRAYVIHGAGDLRLDEVPERELGPREVRFALAYGGICGSDLHYVAEGRAGNSILRDPMVLGHELSGRVVETGAEVADLAIGTPVAVNPALSCGTCRMCRAGRTNLCFSMRYMGSAAYRPHTEGGFAERPVVDRSQCVVLPDDVDLARAALAEPYSIAAHAVNRAGVAQARVLVTGGGTIGALTAIAALRAGAARVTVADIEAGARERVANLAEVDVLDAADEAAIDALAADPCFDVAIEAAGAAPALNMAMRLVEPGSRIVQVGFLPTAGVDLNRLITREIDLAGSYRFVDEFDSAVAAVLADDRLAAAITGRHAFEDFEAAFASAADKGRHLKVMIGTA</sequence>
<dbReference type="InterPro" id="IPR013154">
    <property type="entry name" value="ADH-like_N"/>
</dbReference>
<dbReference type="InterPro" id="IPR002328">
    <property type="entry name" value="ADH_Zn_CS"/>
</dbReference>
<reference evidence="9 10" key="1">
    <citation type="submission" date="2013-03" db="EMBL/GenBank/DDBJ databases">
        <title>Salinisphaera hydrothermalis C41B8 Genome Sequencing.</title>
        <authorList>
            <person name="Li C."/>
            <person name="Lai Q."/>
            <person name="Shao Z."/>
        </authorList>
    </citation>
    <scope>NUCLEOTIDE SEQUENCE [LARGE SCALE GENOMIC DNA]</scope>
    <source>
        <strain evidence="9 10">C41B8</strain>
    </source>
</reference>
<dbReference type="Gene3D" id="3.90.180.10">
    <property type="entry name" value="Medium-chain alcohol dehydrogenases, catalytic domain"/>
    <property type="match status" value="1"/>
</dbReference>
<dbReference type="Pfam" id="PF08240">
    <property type="entry name" value="ADH_N"/>
    <property type="match status" value="1"/>
</dbReference>
<dbReference type="PANTHER" id="PTHR43161">
    <property type="entry name" value="SORBITOL DEHYDROGENASE"/>
    <property type="match status" value="1"/>
</dbReference>
<keyword evidence="5" id="KW-0560">Oxidoreductase</keyword>
<evidence type="ECO:0000256" key="3">
    <source>
        <dbReference type="ARBA" id="ARBA00022723"/>
    </source>
</evidence>
<feature type="domain" description="Alcohol dehydrogenase-like C-terminal" evidence="7">
    <location>
        <begin position="190"/>
        <end position="309"/>
    </location>
</feature>
<feature type="domain" description="Alcohol dehydrogenase-like N-terminal" evidence="8">
    <location>
        <begin position="34"/>
        <end position="152"/>
    </location>
</feature>
<evidence type="ECO:0000256" key="6">
    <source>
        <dbReference type="RuleBase" id="RU361277"/>
    </source>
</evidence>
<dbReference type="InterPro" id="IPR013149">
    <property type="entry name" value="ADH-like_C"/>
</dbReference>
<dbReference type="Proteomes" id="UP000028302">
    <property type="component" value="Unassembled WGS sequence"/>
</dbReference>
<dbReference type="GO" id="GO:0016491">
    <property type="term" value="F:oxidoreductase activity"/>
    <property type="evidence" value="ECO:0007669"/>
    <property type="project" value="UniProtKB-KW"/>
</dbReference>
<keyword evidence="3 6" id="KW-0479">Metal-binding</keyword>
<accession>A0A084IKV3</accession>
<comment type="cofactor">
    <cofactor evidence="1 6">
        <name>Zn(2+)</name>
        <dbReference type="ChEBI" id="CHEBI:29105"/>
    </cofactor>
</comment>
<dbReference type="PANTHER" id="PTHR43161:SF9">
    <property type="entry name" value="SORBITOL DEHYDROGENASE"/>
    <property type="match status" value="1"/>
</dbReference>
<keyword evidence="4 6" id="KW-0862">Zinc</keyword>
<gene>
    <name evidence="9" type="ORF">C41B8_10765</name>
</gene>
<dbReference type="STRING" id="1304275.C41B8_10765"/>
<dbReference type="EMBL" id="APNK01000014">
    <property type="protein sequence ID" value="KEZ77337.1"/>
    <property type="molecule type" value="Genomic_DNA"/>
</dbReference>
<dbReference type="InterPro" id="IPR011032">
    <property type="entry name" value="GroES-like_sf"/>
</dbReference>
<evidence type="ECO:0000313" key="9">
    <source>
        <dbReference type="EMBL" id="KEZ77337.1"/>
    </source>
</evidence>
<evidence type="ECO:0000313" key="10">
    <source>
        <dbReference type="Proteomes" id="UP000028302"/>
    </source>
</evidence>
<dbReference type="PROSITE" id="PS00059">
    <property type="entry name" value="ADH_ZINC"/>
    <property type="match status" value="1"/>
</dbReference>
<dbReference type="GO" id="GO:0008270">
    <property type="term" value="F:zinc ion binding"/>
    <property type="evidence" value="ECO:0007669"/>
    <property type="project" value="InterPro"/>
</dbReference>